<feature type="compositionally biased region" description="Basic residues" evidence="1">
    <location>
        <begin position="377"/>
        <end position="387"/>
    </location>
</feature>
<gene>
    <name evidence="3" type="ORF">BpHYR1_031876</name>
</gene>
<feature type="transmembrane region" description="Helical" evidence="2">
    <location>
        <begin position="434"/>
        <end position="460"/>
    </location>
</feature>
<protein>
    <submittedName>
        <fullName evidence="3">Uncharacterized protein</fullName>
    </submittedName>
</protein>
<feature type="region of interest" description="Disordered" evidence="1">
    <location>
        <begin position="314"/>
        <end position="393"/>
    </location>
</feature>
<keyword evidence="2" id="KW-0472">Membrane</keyword>
<feature type="transmembrane region" description="Helical" evidence="2">
    <location>
        <begin position="159"/>
        <end position="178"/>
    </location>
</feature>
<feature type="compositionally biased region" description="Polar residues" evidence="1">
    <location>
        <begin position="330"/>
        <end position="339"/>
    </location>
</feature>
<dbReference type="OrthoDB" id="10547239at2759"/>
<feature type="compositionally biased region" description="Basic and acidic residues" evidence="1">
    <location>
        <begin position="318"/>
        <end position="329"/>
    </location>
</feature>
<sequence>MIRSSQHHINSLISNKCNQSVGGANQFLDQNFRGTNTGIQKNDSNANCVFNHQICDEISRLRLDNANSNTNQISSELNLVHNRSPESNPNENMHNSKSSYKKIHKNVHDPNINTVITSSTLKYAAIAFLSLFSICAYLSFIVIGILGLEHCGNYKKIPIYLLTFGIVGILHIFIYFSCPFKYSKSIVAKMYEHLIWRLVINRFSASLFLSNLNSASLYENSDKSYSDLSPCSKFNVKLSCCSTFFLNFFLCDCCCFSCCKGLVRKVSREAHSTMHPQPSLCHISETSLNLSRNLAHSNSSSMARFNASLNSISNKSDNTSERIRRRDNTFQRSEISSGKASVGTVGSRIKRGRNPAQMSESNFRRSKSSSEINLERKKQKRAKKRAKSLSDNSLGNHYFNGRYGNKYSTHKHLYRHHKKSQKPFKLVDCHTMRFFFFFWVRQSLLLFLLVWFICGNYWVFNPEFGNANTNSTNKSQQKYLSKDEILRSLSELKSDSLNPVALKFICYDYAFYHIIVFYCIFAFTAVVIVIFGIFYKSK</sequence>
<evidence type="ECO:0000256" key="1">
    <source>
        <dbReference type="SAM" id="MobiDB-lite"/>
    </source>
</evidence>
<dbReference type="Proteomes" id="UP000276133">
    <property type="component" value="Unassembled WGS sequence"/>
</dbReference>
<dbReference type="EMBL" id="REGN01005047">
    <property type="protein sequence ID" value="RNA15095.1"/>
    <property type="molecule type" value="Genomic_DNA"/>
</dbReference>
<keyword evidence="2" id="KW-1133">Transmembrane helix</keyword>
<keyword evidence="2" id="KW-0812">Transmembrane</keyword>
<evidence type="ECO:0000256" key="2">
    <source>
        <dbReference type="SAM" id="Phobius"/>
    </source>
</evidence>
<proteinExistence type="predicted"/>
<feature type="transmembrane region" description="Helical" evidence="2">
    <location>
        <begin position="510"/>
        <end position="535"/>
    </location>
</feature>
<dbReference type="AlphaFoldDB" id="A0A3M7QVW9"/>
<evidence type="ECO:0000313" key="4">
    <source>
        <dbReference type="Proteomes" id="UP000276133"/>
    </source>
</evidence>
<keyword evidence="4" id="KW-1185">Reference proteome</keyword>
<accession>A0A3M7QVW9</accession>
<name>A0A3M7QVW9_BRAPC</name>
<evidence type="ECO:0000313" key="3">
    <source>
        <dbReference type="EMBL" id="RNA15095.1"/>
    </source>
</evidence>
<organism evidence="3 4">
    <name type="scientific">Brachionus plicatilis</name>
    <name type="common">Marine rotifer</name>
    <name type="synonym">Brachionus muelleri</name>
    <dbReference type="NCBI Taxonomy" id="10195"/>
    <lineage>
        <taxon>Eukaryota</taxon>
        <taxon>Metazoa</taxon>
        <taxon>Spiralia</taxon>
        <taxon>Gnathifera</taxon>
        <taxon>Rotifera</taxon>
        <taxon>Eurotatoria</taxon>
        <taxon>Monogononta</taxon>
        <taxon>Pseudotrocha</taxon>
        <taxon>Ploima</taxon>
        <taxon>Brachionidae</taxon>
        <taxon>Brachionus</taxon>
    </lineage>
</organism>
<comment type="caution">
    <text evidence="3">The sequence shown here is derived from an EMBL/GenBank/DDBJ whole genome shotgun (WGS) entry which is preliminary data.</text>
</comment>
<feature type="transmembrane region" description="Helical" evidence="2">
    <location>
        <begin position="123"/>
        <end position="147"/>
    </location>
</feature>
<reference evidence="3 4" key="1">
    <citation type="journal article" date="2018" name="Sci. Rep.">
        <title>Genomic signatures of local adaptation to the degree of environmental predictability in rotifers.</title>
        <authorList>
            <person name="Franch-Gras L."/>
            <person name="Hahn C."/>
            <person name="Garcia-Roger E.M."/>
            <person name="Carmona M.J."/>
            <person name="Serra M."/>
            <person name="Gomez A."/>
        </authorList>
    </citation>
    <scope>NUCLEOTIDE SEQUENCE [LARGE SCALE GENOMIC DNA]</scope>
    <source>
        <strain evidence="3">HYR1</strain>
    </source>
</reference>